<protein>
    <recommendedName>
        <fullName evidence="4">PLATZ transcription factor family protein</fullName>
    </recommendedName>
</protein>
<dbReference type="PANTHER" id="PTHR31065:SF39">
    <property type="entry name" value="PLATZ TRANSCRIPTION FACTOR FAMILY PROTEIN"/>
    <property type="match status" value="1"/>
</dbReference>
<gene>
    <name evidence="2" type="ORF">ERUC_LOCUS30394</name>
</gene>
<proteinExistence type="predicted"/>
<comment type="caution">
    <text evidence="2">The sequence shown here is derived from an EMBL/GenBank/DDBJ whole genome shotgun (WGS) entry which is preliminary data.</text>
</comment>
<dbReference type="PANTHER" id="PTHR31065">
    <property type="entry name" value="PLATZ TRANSCRIPTION FACTOR FAMILY PROTEIN"/>
    <property type="match status" value="1"/>
</dbReference>
<reference evidence="2 3" key="1">
    <citation type="submission" date="2022-03" db="EMBL/GenBank/DDBJ databases">
        <authorList>
            <person name="Macdonald S."/>
            <person name="Ahmed S."/>
            <person name="Newling K."/>
        </authorList>
    </citation>
    <scope>NUCLEOTIDE SEQUENCE [LARGE SCALE GENOMIC DNA]</scope>
</reference>
<name>A0ABC8L6W6_ERUVS</name>
<evidence type="ECO:0000313" key="2">
    <source>
        <dbReference type="EMBL" id="CAH8365590.1"/>
    </source>
</evidence>
<evidence type="ECO:0000313" key="3">
    <source>
        <dbReference type="Proteomes" id="UP001642260"/>
    </source>
</evidence>
<dbReference type="Proteomes" id="UP001642260">
    <property type="component" value="Unassembled WGS sequence"/>
</dbReference>
<accession>A0ABC8L6W6</accession>
<sequence length="211" mass="24443">MKETLEVQSCIKRFPWLVQMVKSRLFHEFCDQHSAEQRCYFCCDCMTPPFCKVCFKKNDHKNHLTIQAFKCSNKTGVRTQTISKYMDISAIHIYSVNGYPIVFINQRRESDNHSSRNNVLHKCKVCGWPFDAASCALYCSVECKFRNAIFGPQLDEMVEGSEDVEPIAKRKSSSEDVEPIVKRKESSEDVVEPVVKRKRRRKGIPCRSPFS</sequence>
<dbReference type="EMBL" id="CAKOAT010394043">
    <property type="protein sequence ID" value="CAH8365590.1"/>
    <property type="molecule type" value="Genomic_DNA"/>
</dbReference>
<feature type="region of interest" description="Disordered" evidence="1">
    <location>
        <begin position="161"/>
        <end position="211"/>
    </location>
</feature>
<organism evidence="2 3">
    <name type="scientific">Eruca vesicaria subsp. sativa</name>
    <name type="common">Garden rocket</name>
    <name type="synonym">Eruca sativa</name>
    <dbReference type="NCBI Taxonomy" id="29727"/>
    <lineage>
        <taxon>Eukaryota</taxon>
        <taxon>Viridiplantae</taxon>
        <taxon>Streptophyta</taxon>
        <taxon>Embryophyta</taxon>
        <taxon>Tracheophyta</taxon>
        <taxon>Spermatophyta</taxon>
        <taxon>Magnoliopsida</taxon>
        <taxon>eudicotyledons</taxon>
        <taxon>Gunneridae</taxon>
        <taxon>Pentapetalae</taxon>
        <taxon>rosids</taxon>
        <taxon>malvids</taxon>
        <taxon>Brassicales</taxon>
        <taxon>Brassicaceae</taxon>
        <taxon>Brassiceae</taxon>
        <taxon>Eruca</taxon>
    </lineage>
</organism>
<dbReference type="AlphaFoldDB" id="A0ABC8L6W6"/>
<dbReference type="Pfam" id="PF04640">
    <property type="entry name" value="PLATZ"/>
    <property type="match status" value="1"/>
</dbReference>
<evidence type="ECO:0000256" key="1">
    <source>
        <dbReference type="SAM" id="MobiDB-lite"/>
    </source>
</evidence>
<keyword evidence="3" id="KW-1185">Reference proteome</keyword>
<dbReference type="InterPro" id="IPR006734">
    <property type="entry name" value="PLATZ"/>
</dbReference>
<feature type="compositionally biased region" description="Basic and acidic residues" evidence="1">
    <location>
        <begin position="166"/>
        <end position="187"/>
    </location>
</feature>
<evidence type="ECO:0008006" key="4">
    <source>
        <dbReference type="Google" id="ProtNLM"/>
    </source>
</evidence>